<evidence type="ECO:0000256" key="1">
    <source>
        <dbReference type="SAM" id="Phobius"/>
    </source>
</evidence>
<organism evidence="2 3">
    <name type="scientific">Sneathiella chungangensis</name>
    <dbReference type="NCBI Taxonomy" id="1418234"/>
    <lineage>
        <taxon>Bacteria</taxon>
        <taxon>Pseudomonadati</taxon>
        <taxon>Pseudomonadota</taxon>
        <taxon>Alphaproteobacteria</taxon>
        <taxon>Sneathiellales</taxon>
        <taxon>Sneathiellaceae</taxon>
        <taxon>Sneathiella</taxon>
    </lineage>
</organism>
<dbReference type="Proteomes" id="UP000445696">
    <property type="component" value="Unassembled WGS sequence"/>
</dbReference>
<dbReference type="RefSeq" id="WP_161338525.1">
    <property type="nucleotide sequence ID" value="NZ_JBHSDG010000005.1"/>
</dbReference>
<dbReference type="AlphaFoldDB" id="A0A845MEF4"/>
<keyword evidence="1" id="KW-0472">Membrane</keyword>
<accession>A0A845MEF4</accession>
<name>A0A845MEF4_9PROT</name>
<feature type="transmembrane region" description="Helical" evidence="1">
    <location>
        <begin position="7"/>
        <end position="25"/>
    </location>
</feature>
<evidence type="ECO:0000313" key="3">
    <source>
        <dbReference type="Proteomes" id="UP000445696"/>
    </source>
</evidence>
<reference evidence="2 3" key="1">
    <citation type="journal article" date="2014" name="Int. J. Syst. Evol. Microbiol.">
        <title>Sneathiella chungangensis sp. nov., isolated from a marine sand, and emended description of the genus Sneathiella.</title>
        <authorList>
            <person name="Siamphan C."/>
            <person name="Kim H."/>
            <person name="Lee J.S."/>
            <person name="Kim W."/>
        </authorList>
    </citation>
    <scope>NUCLEOTIDE SEQUENCE [LARGE SCALE GENOMIC DNA]</scope>
    <source>
        <strain evidence="2 3">KCTC 32476</strain>
    </source>
</reference>
<comment type="caution">
    <text evidence="2">The sequence shown here is derived from an EMBL/GenBank/DDBJ whole genome shotgun (WGS) entry which is preliminary data.</text>
</comment>
<evidence type="ECO:0000313" key="2">
    <source>
        <dbReference type="EMBL" id="MZR22081.1"/>
    </source>
</evidence>
<keyword evidence="1" id="KW-0812">Transmembrane</keyword>
<feature type="transmembrane region" description="Helical" evidence="1">
    <location>
        <begin position="31"/>
        <end position="49"/>
    </location>
</feature>
<proteinExistence type="predicted"/>
<gene>
    <name evidence="2" type="ORF">GQF03_07040</name>
</gene>
<keyword evidence="1" id="KW-1133">Transmembrane helix</keyword>
<keyword evidence="3" id="KW-1185">Reference proteome</keyword>
<dbReference type="EMBL" id="WTVA01000003">
    <property type="protein sequence ID" value="MZR22081.1"/>
    <property type="molecule type" value="Genomic_DNA"/>
</dbReference>
<sequence>MKLDTIALLLAIFGGAIYLLFLLYAGATAPFPFGFVFVIVLVLAGYLLFRVIWQRKNNAEDDYYEKNVEK</sequence>
<protein>
    <submittedName>
        <fullName evidence="2">Uncharacterized protein</fullName>
    </submittedName>
</protein>